<keyword evidence="1" id="KW-0963">Cytoplasm</keyword>
<sequence>MAYNISYDESGKLLVTGIECACPGPHTLPRQDIYVGSGLVPNIPGYIRARGLGTHCVLVADNNTYEVAGRRVSETLRGAGFDVIECVIVRDGHMEPDERAVGEVLLSIQPETEFLVAVGSGSITDTTRVNAARTGLPFVSVGTAPSMDGYTSVVAPLTFKGLKIHRNGPCPEIIVCDTEILRTAPLDMVRAGVGDVLGKFIAKCDWMIGNIINDEPYCFVCGEIVTDAINKLLGNIDEILARTEKGMRVLIEALLLAGVTIMIVGHTRAVASVEHNIAHYWEMQQMLRGKPAPSHGASVGVATLLVWPIFERFATEDISNLDIDAIKSHRIGHDERVKWMIHAYGEANARAIMDDNPGDFLSWDEQLRRIRRAQERISDIRQAIALLPPYQQILDAMTRLGAPLTPAECGIDDELLNMSMHCAKDYRTRYTLFKLIDECGLTDKYLSGYPLATR</sequence>
<keyword evidence="4" id="KW-0521">NADP</keyword>
<keyword evidence="3" id="KW-0479">Metal-binding</keyword>
<evidence type="ECO:0000256" key="6">
    <source>
        <dbReference type="ARBA" id="ARBA00023027"/>
    </source>
</evidence>
<keyword evidence="6" id="KW-0520">NAD</keyword>
<dbReference type="EMBL" id="DVNK01000005">
    <property type="protein sequence ID" value="HIU45701.1"/>
    <property type="molecule type" value="Genomic_DNA"/>
</dbReference>
<evidence type="ECO:0000313" key="11">
    <source>
        <dbReference type="Proteomes" id="UP000824123"/>
    </source>
</evidence>
<dbReference type="SUPFAM" id="SSF56796">
    <property type="entry name" value="Dehydroquinate synthase-like"/>
    <property type="match status" value="1"/>
</dbReference>
<dbReference type="GO" id="GO:0008654">
    <property type="term" value="P:phospholipid biosynthetic process"/>
    <property type="evidence" value="ECO:0007669"/>
    <property type="project" value="UniProtKB-KW"/>
</dbReference>
<protein>
    <submittedName>
        <fullName evidence="10">Sn-glycerol-1-phosphate dehydrogenase</fullName>
    </submittedName>
</protein>
<accession>A0A9D1LPP3</accession>
<dbReference type="PANTHER" id="PTHR43616:SF5">
    <property type="entry name" value="GLYCEROL DEHYDROGENASE 1"/>
    <property type="match status" value="1"/>
</dbReference>
<dbReference type="InterPro" id="IPR032837">
    <property type="entry name" value="G1PDH"/>
</dbReference>
<dbReference type="PANTHER" id="PTHR43616">
    <property type="entry name" value="GLYCEROL DEHYDROGENASE"/>
    <property type="match status" value="1"/>
</dbReference>
<evidence type="ECO:0000256" key="3">
    <source>
        <dbReference type="ARBA" id="ARBA00022723"/>
    </source>
</evidence>
<keyword evidence="8" id="KW-0594">Phospholipid biosynthesis</keyword>
<evidence type="ECO:0000256" key="9">
    <source>
        <dbReference type="ARBA" id="ARBA00023264"/>
    </source>
</evidence>
<dbReference type="AlphaFoldDB" id="A0A9D1LPP3"/>
<reference evidence="10" key="2">
    <citation type="journal article" date="2021" name="PeerJ">
        <title>Extensive microbial diversity within the chicken gut microbiome revealed by metagenomics and culture.</title>
        <authorList>
            <person name="Gilroy R."/>
            <person name="Ravi A."/>
            <person name="Getino M."/>
            <person name="Pursley I."/>
            <person name="Horton D.L."/>
            <person name="Alikhan N.F."/>
            <person name="Baker D."/>
            <person name="Gharbi K."/>
            <person name="Hall N."/>
            <person name="Watson M."/>
            <person name="Adriaenssens E.M."/>
            <person name="Foster-Nyarko E."/>
            <person name="Jarju S."/>
            <person name="Secka A."/>
            <person name="Antonio M."/>
            <person name="Oren A."/>
            <person name="Chaudhuri R.R."/>
            <person name="La Ragione R."/>
            <person name="Hildebrand F."/>
            <person name="Pallen M.J."/>
        </authorList>
    </citation>
    <scope>NUCLEOTIDE SEQUENCE</scope>
    <source>
        <strain evidence="10">ChiSxjej2B14-8506</strain>
    </source>
</reference>
<name>A0A9D1LPP3_9FIRM</name>
<evidence type="ECO:0000256" key="2">
    <source>
        <dbReference type="ARBA" id="ARBA00022516"/>
    </source>
</evidence>
<keyword evidence="5" id="KW-0560">Oxidoreductase</keyword>
<evidence type="ECO:0000256" key="8">
    <source>
        <dbReference type="ARBA" id="ARBA00023209"/>
    </source>
</evidence>
<organism evidence="10 11">
    <name type="scientific">Candidatus Fimadaptatus faecigallinarum</name>
    <dbReference type="NCBI Taxonomy" id="2840814"/>
    <lineage>
        <taxon>Bacteria</taxon>
        <taxon>Bacillati</taxon>
        <taxon>Bacillota</taxon>
        <taxon>Clostridia</taxon>
        <taxon>Eubacteriales</taxon>
        <taxon>Candidatus Fimadaptatus</taxon>
    </lineage>
</organism>
<dbReference type="Proteomes" id="UP000824123">
    <property type="component" value="Unassembled WGS sequence"/>
</dbReference>
<proteinExistence type="predicted"/>
<evidence type="ECO:0000256" key="1">
    <source>
        <dbReference type="ARBA" id="ARBA00022490"/>
    </source>
</evidence>
<reference evidence="10" key="1">
    <citation type="submission" date="2020-10" db="EMBL/GenBank/DDBJ databases">
        <authorList>
            <person name="Gilroy R."/>
        </authorList>
    </citation>
    <scope>NUCLEOTIDE SEQUENCE</scope>
    <source>
        <strain evidence="10">ChiSxjej2B14-8506</strain>
    </source>
</reference>
<dbReference type="Gene3D" id="1.20.1090.10">
    <property type="entry name" value="Dehydroquinate synthase-like - alpha domain"/>
    <property type="match status" value="1"/>
</dbReference>
<evidence type="ECO:0000256" key="5">
    <source>
        <dbReference type="ARBA" id="ARBA00023002"/>
    </source>
</evidence>
<dbReference type="GO" id="GO:0016614">
    <property type="term" value="F:oxidoreductase activity, acting on CH-OH group of donors"/>
    <property type="evidence" value="ECO:0007669"/>
    <property type="project" value="InterPro"/>
</dbReference>
<keyword evidence="2" id="KW-0444">Lipid biosynthesis</keyword>
<comment type="caution">
    <text evidence="10">The sequence shown here is derived from an EMBL/GenBank/DDBJ whole genome shotgun (WGS) entry which is preliminary data.</text>
</comment>
<dbReference type="Gene3D" id="3.40.50.1970">
    <property type="match status" value="1"/>
</dbReference>
<dbReference type="GO" id="GO:0046872">
    <property type="term" value="F:metal ion binding"/>
    <property type="evidence" value="ECO:0007669"/>
    <property type="project" value="UniProtKB-KW"/>
</dbReference>
<evidence type="ECO:0000256" key="4">
    <source>
        <dbReference type="ARBA" id="ARBA00022857"/>
    </source>
</evidence>
<gene>
    <name evidence="10" type="ORF">IAC59_00405</name>
</gene>
<keyword evidence="7" id="KW-0443">Lipid metabolism</keyword>
<evidence type="ECO:0000313" key="10">
    <source>
        <dbReference type="EMBL" id="HIU45701.1"/>
    </source>
</evidence>
<dbReference type="Pfam" id="PF13685">
    <property type="entry name" value="Fe-ADH_2"/>
    <property type="match status" value="1"/>
</dbReference>
<dbReference type="CDD" id="cd08175">
    <property type="entry name" value="G1PDH"/>
    <property type="match status" value="1"/>
</dbReference>
<evidence type="ECO:0000256" key="7">
    <source>
        <dbReference type="ARBA" id="ARBA00023098"/>
    </source>
</evidence>
<dbReference type="InterPro" id="IPR016205">
    <property type="entry name" value="Glycerol_DH"/>
</dbReference>
<keyword evidence="9" id="KW-1208">Phospholipid metabolism</keyword>